<evidence type="ECO:0000256" key="6">
    <source>
        <dbReference type="ARBA" id="ARBA00022989"/>
    </source>
</evidence>
<evidence type="ECO:0000313" key="11">
    <source>
        <dbReference type="Proteomes" id="UP000076066"/>
    </source>
</evidence>
<evidence type="ECO:0000256" key="3">
    <source>
        <dbReference type="ARBA" id="ARBA00022448"/>
    </source>
</evidence>
<organism evidence="10 11">
    <name type="scientific">Haematospirillum jordaniae</name>
    <dbReference type="NCBI Taxonomy" id="1549855"/>
    <lineage>
        <taxon>Bacteria</taxon>
        <taxon>Pseudomonadati</taxon>
        <taxon>Pseudomonadota</taxon>
        <taxon>Alphaproteobacteria</taxon>
        <taxon>Rhodospirillales</taxon>
        <taxon>Novispirillaceae</taxon>
        <taxon>Haematospirillum</taxon>
    </lineage>
</organism>
<dbReference type="PANTHER" id="PTHR43848:SF2">
    <property type="entry name" value="PUTRESCINE TRANSPORT SYSTEM PERMEASE PROTEIN POTI"/>
    <property type="match status" value="1"/>
</dbReference>
<evidence type="ECO:0000259" key="9">
    <source>
        <dbReference type="PROSITE" id="PS50928"/>
    </source>
</evidence>
<sequence length="290" mass="31835">MDRRSPFLVTTLAFGFAFLYIPILLLVIYSFNESRLVTVWSGFSTHWYGELFRDQQIIAAAKVSLLVASLTATFATVLGTMAAIVLTRFRRFRGQTLFSGMITAPMVMPEIITGLSILLMFVALEDLIGWPDGRGITTITIAHITFCMSYVTIVVRARLSQMDESVEEAAMDLGARPFKTFLFITLPIISPALLAGWLLAFTISLDDLVITSFVAGPSSSTLPMVVFSSVRLGVTPKINALATILISLATLCVLVAGWLMVRREKQRKAAMARAIAEQEQNIAVQGLTRS</sequence>
<dbReference type="CDD" id="cd06261">
    <property type="entry name" value="TM_PBP2"/>
    <property type="match status" value="1"/>
</dbReference>
<evidence type="ECO:0000256" key="5">
    <source>
        <dbReference type="ARBA" id="ARBA00022692"/>
    </source>
</evidence>
<evidence type="ECO:0000313" key="10">
    <source>
        <dbReference type="EMBL" id="AMW34068.1"/>
    </source>
</evidence>
<dbReference type="InterPro" id="IPR035906">
    <property type="entry name" value="MetI-like_sf"/>
</dbReference>
<dbReference type="OrthoDB" id="9782004at2"/>
<evidence type="ECO:0000256" key="4">
    <source>
        <dbReference type="ARBA" id="ARBA00022475"/>
    </source>
</evidence>
<dbReference type="Proteomes" id="UP000076066">
    <property type="component" value="Chromosome"/>
</dbReference>
<proteinExistence type="inferred from homology"/>
<dbReference type="STRING" id="1549855.AY555_01525"/>
<feature type="transmembrane region" description="Helical" evidence="8">
    <location>
        <begin position="7"/>
        <end position="31"/>
    </location>
</feature>
<dbReference type="PANTHER" id="PTHR43848">
    <property type="entry name" value="PUTRESCINE TRANSPORT SYSTEM PERMEASE PROTEIN POTI"/>
    <property type="match status" value="1"/>
</dbReference>
<dbReference type="Gene3D" id="1.10.3720.10">
    <property type="entry name" value="MetI-like"/>
    <property type="match status" value="1"/>
</dbReference>
<keyword evidence="3 8" id="KW-0813">Transport</keyword>
<reference evidence="10 11" key="1">
    <citation type="submission" date="2016-02" db="EMBL/GenBank/DDBJ databases">
        <title>Complete Genome of H5569, the type strain of the newly described species Haematospirillium jordaniae.</title>
        <authorList>
            <person name="Nicholson A.C."/>
            <person name="Humrighouse B.W."/>
            <person name="Loparov V."/>
            <person name="McQuiston J.R."/>
        </authorList>
    </citation>
    <scope>NUCLEOTIDE SEQUENCE [LARGE SCALE GENOMIC DNA]</scope>
    <source>
        <strain evidence="10 11">H5569</strain>
    </source>
</reference>
<evidence type="ECO:0000256" key="1">
    <source>
        <dbReference type="ARBA" id="ARBA00004651"/>
    </source>
</evidence>
<dbReference type="AlphaFoldDB" id="A0A143DD73"/>
<dbReference type="InterPro" id="IPR000515">
    <property type="entry name" value="MetI-like"/>
</dbReference>
<keyword evidence="7 8" id="KW-0472">Membrane</keyword>
<comment type="similarity">
    <text evidence="2">Belongs to the binding-protein-dependent transport system permease family. CysTW subfamily.</text>
</comment>
<name>A0A143DD73_9PROT</name>
<dbReference type="InterPro" id="IPR051789">
    <property type="entry name" value="Bact_Polyamine_Transport"/>
</dbReference>
<accession>A0A143DD73</accession>
<keyword evidence="6 8" id="KW-1133">Transmembrane helix</keyword>
<feature type="transmembrane region" description="Helical" evidence="8">
    <location>
        <begin position="57"/>
        <end position="86"/>
    </location>
</feature>
<feature type="transmembrane region" description="Helical" evidence="8">
    <location>
        <begin position="98"/>
        <end position="124"/>
    </location>
</feature>
<feature type="transmembrane region" description="Helical" evidence="8">
    <location>
        <begin position="238"/>
        <end position="261"/>
    </location>
</feature>
<dbReference type="RefSeq" id="WP_066132503.1">
    <property type="nucleotide sequence ID" value="NZ_CP014525.1"/>
</dbReference>
<feature type="domain" description="ABC transmembrane type-1" evidence="9">
    <location>
        <begin position="61"/>
        <end position="256"/>
    </location>
</feature>
<feature type="transmembrane region" description="Helical" evidence="8">
    <location>
        <begin position="180"/>
        <end position="203"/>
    </location>
</feature>
<dbReference type="KEGG" id="hjo:AY555_01525"/>
<dbReference type="PROSITE" id="PS50928">
    <property type="entry name" value="ABC_TM1"/>
    <property type="match status" value="1"/>
</dbReference>
<dbReference type="SUPFAM" id="SSF161098">
    <property type="entry name" value="MetI-like"/>
    <property type="match status" value="1"/>
</dbReference>
<comment type="subcellular location">
    <subcellularLocation>
        <location evidence="1 8">Cell membrane</location>
        <topology evidence="1 8">Multi-pass membrane protein</topology>
    </subcellularLocation>
</comment>
<dbReference type="GO" id="GO:0055085">
    <property type="term" value="P:transmembrane transport"/>
    <property type="evidence" value="ECO:0007669"/>
    <property type="project" value="InterPro"/>
</dbReference>
<keyword evidence="11" id="KW-1185">Reference proteome</keyword>
<keyword evidence="4" id="KW-1003">Cell membrane</keyword>
<evidence type="ECO:0000256" key="7">
    <source>
        <dbReference type="ARBA" id="ARBA00023136"/>
    </source>
</evidence>
<evidence type="ECO:0000256" key="8">
    <source>
        <dbReference type="RuleBase" id="RU363032"/>
    </source>
</evidence>
<dbReference type="Pfam" id="PF00528">
    <property type="entry name" value="BPD_transp_1"/>
    <property type="match status" value="1"/>
</dbReference>
<gene>
    <name evidence="10" type="ORF">AY555_01525</name>
</gene>
<dbReference type="GO" id="GO:0005886">
    <property type="term" value="C:plasma membrane"/>
    <property type="evidence" value="ECO:0007669"/>
    <property type="project" value="UniProtKB-SubCell"/>
</dbReference>
<feature type="transmembrane region" description="Helical" evidence="8">
    <location>
        <begin position="136"/>
        <end position="159"/>
    </location>
</feature>
<dbReference type="EMBL" id="CP014525">
    <property type="protein sequence ID" value="AMW34068.1"/>
    <property type="molecule type" value="Genomic_DNA"/>
</dbReference>
<protein>
    <submittedName>
        <fullName evidence="10">Spermidine/putrescine ABC transporter permease</fullName>
    </submittedName>
</protein>
<keyword evidence="5 8" id="KW-0812">Transmembrane</keyword>
<evidence type="ECO:0000256" key="2">
    <source>
        <dbReference type="ARBA" id="ARBA00007069"/>
    </source>
</evidence>
<dbReference type="GeneID" id="53315837"/>